<organism evidence="2 3">
    <name type="scientific">Polystyrenella longa</name>
    <dbReference type="NCBI Taxonomy" id="2528007"/>
    <lineage>
        <taxon>Bacteria</taxon>
        <taxon>Pseudomonadati</taxon>
        <taxon>Planctomycetota</taxon>
        <taxon>Planctomycetia</taxon>
        <taxon>Planctomycetales</taxon>
        <taxon>Planctomycetaceae</taxon>
        <taxon>Polystyrenella</taxon>
    </lineage>
</organism>
<dbReference type="RefSeq" id="WP_144996422.1">
    <property type="nucleotide sequence ID" value="NZ_CP036281.1"/>
</dbReference>
<dbReference type="EMBL" id="CP036281">
    <property type="protein sequence ID" value="QDU81219.1"/>
    <property type="molecule type" value="Genomic_DNA"/>
</dbReference>
<dbReference type="PANTHER" id="PTHR42850:SF4">
    <property type="entry name" value="ZINC-DEPENDENT ENDOPOLYPHOSPHATASE"/>
    <property type="match status" value="1"/>
</dbReference>
<dbReference type="GO" id="GO:0008803">
    <property type="term" value="F:bis(5'-nucleosyl)-tetraphosphatase (symmetrical) activity"/>
    <property type="evidence" value="ECO:0007669"/>
    <property type="project" value="TreeGrafter"/>
</dbReference>
<sequence length="236" mass="26628">MINDEIMAGRTIAIGDIHGCSTAFETLLDMLQVTSEDTIVLLGDIVDRGPGTKQVIETTINLKSRCKQLIYIRGNHEEMLLDALKAGPLTSTWLFYGGQEVLDSYEIESVEQLPESHVNFIESSRDYWENQTDIFVHANVQHDRPLDEQHPQVLRWERYTGTKPPHFSGKRVIVGHTVMPQGMPKFSPGWLAIDTGAYEGNPLTAFDTTTKTFYQADESGNRYPTFPLVEEPTENP</sequence>
<dbReference type="InterPro" id="IPR004843">
    <property type="entry name" value="Calcineurin-like_PHP"/>
</dbReference>
<feature type="domain" description="Calcineurin-like phosphoesterase" evidence="1">
    <location>
        <begin position="10"/>
        <end position="180"/>
    </location>
</feature>
<dbReference type="GO" id="GO:0004722">
    <property type="term" value="F:protein serine/threonine phosphatase activity"/>
    <property type="evidence" value="ECO:0007669"/>
    <property type="project" value="UniProtKB-EC"/>
</dbReference>
<evidence type="ECO:0000313" key="2">
    <source>
        <dbReference type="EMBL" id="QDU81219.1"/>
    </source>
</evidence>
<gene>
    <name evidence="2" type="primary">pphA</name>
    <name evidence="2" type="ORF">Pla110_29580</name>
</gene>
<dbReference type="EC" id="3.1.3.16" evidence="2"/>
<evidence type="ECO:0000313" key="3">
    <source>
        <dbReference type="Proteomes" id="UP000317178"/>
    </source>
</evidence>
<dbReference type="SUPFAM" id="SSF56300">
    <property type="entry name" value="Metallo-dependent phosphatases"/>
    <property type="match status" value="1"/>
</dbReference>
<dbReference type="AlphaFoldDB" id="A0A518CPS3"/>
<keyword evidence="2" id="KW-0378">Hydrolase</keyword>
<keyword evidence="3" id="KW-1185">Reference proteome</keyword>
<dbReference type="Pfam" id="PF00149">
    <property type="entry name" value="Metallophos"/>
    <property type="match status" value="1"/>
</dbReference>
<accession>A0A518CPS3</accession>
<evidence type="ECO:0000259" key="1">
    <source>
        <dbReference type="Pfam" id="PF00149"/>
    </source>
</evidence>
<reference evidence="2 3" key="1">
    <citation type="submission" date="2019-02" db="EMBL/GenBank/DDBJ databases">
        <title>Deep-cultivation of Planctomycetes and their phenomic and genomic characterization uncovers novel biology.</title>
        <authorList>
            <person name="Wiegand S."/>
            <person name="Jogler M."/>
            <person name="Boedeker C."/>
            <person name="Pinto D."/>
            <person name="Vollmers J."/>
            <person name="Rivas-Marin E."/>
            <person name="Kohn T."/>
            <person name="Peeters S.H."/>
            <person name="Heuer A."/>
            <person name="Rast P."/>
            <person name="Oberbeckmann S."/>
            <person name="Bunk B."/>
            <person name="Jeske O."/>
            <person name="Meyerdierks A."/>
            <person name="Storesund J.E."/>
            <person name="Kallscheuer N."/>
            <person name="Luecker S."/>
            <person name="Lage O.M."/>
            <person name="Pohl T."/>
            <person name="Merkel B.J."/>
            <person name="Hornburger P."/>
            <person name="Mueller R.-W."/>
            <person name="Bruemmer F."/>
            <person name="Labrenz M."/>
            <person name="Spormann A.M."/>
            <person name="Op den Camp H."/>
            <person name="Overmann J."/>
            <person name="Amann R."/>
            <person name="Jetten M.S.M."/>
            <person name="Mascher T."/>
            <person name="Medema M.H."/>
            <person name="Devos D.P."/>
            <person name="Kaster A.-K."/>
            <person name="Ovreas L."/>
            <person name="Rohde M."/>
            <person name="Galperin M.Y."/>
            <person name="Jogler C."/>
        </authorList>
    </citation>
    <scope>NUCLEOTIDE SEQUENCE [LARGE SCALE GENOMIC DNA]</scope>
    <source>
        <strain evidence="2 3">Pla110</strain>
    </source>
</reference>
<name>A0A518CPS3_9PLAN</name>
<dbReference type="Proteomes" id="UP000317178">
    <property type="component" value="Chromosome"/>
</dbReference>
<dbReference type="InterPro" id="IPR050126">
    <property type="entry name" value="Ap4A_hydrolase"/>
</dbReference>
<dbReference type="OrthoDB" id="384253at2"/>
<dbReference type="GO" id="GO:0110154">
    <property type="term" value="P:RNA decapping"/>
    <property type="evidence" value="ECO:0007669"/>
    <property type="project" value="TreeGrafter"/>
</dbReference>
<dbReference type="GO" id="GO:0005737">
    <property type="term" value="C:cytoplasm"/>
    <property type="evidence" value="ECO:0007669"/>
    <property type="project" value="TreeGrafter"/>
</dbReference>
<dbReference type="Gene3D" id="3.60.21.10">
    <property type="match status" value="1"/>
</dbReference>
<protein>
    <submittedName>
        <fullName evidence="2">Serine/threonine-protein phosphatase 1</fullName>
        <ecNumber evidence="2">3.1.3.16</ecNumber>
    </submittedName>
</protein>
<dbReference type="KEGG" id="plon:Pla110_29580"/>
<dbReference type="PANTHER" id="PTHR42850">
    <property type="entry name" value="METALLOPHOSPHOESTERASE"/>
    <property type="match status" value="1"/>
</dbReference>
<dbReference type="InterPro" id="IPR029052">
    <property type="entry name" value="Metallo-depent_PP-like"/>
</dbReference>
<dbReference type="CDD" id="cd00144">
    <property type="entry name" value="MPP_PPP_family"/>
    <property type="match status" value="1"/>
</dbReference>
<proteinExistence type="predicted"/>